<dbReference type="Proteomes" id="UP001497516">
    <property type="component" value="Chromosome 1"/>
</dbReference>
<reference evidence="1 2" key="1">
    <citation type="submission" date="2024-04" db="EMBL/GenBank/DDBJ databases">
        <authorList>
            <person name="Fracassetti M."/>
        </authorList>
    </citation>
    <scope>NUCLEOTIDE SEQUENCE [LARGE SCALE GENOMIC DNA]</scope>
</reference>
<evidence type="ECO:0000313" key="2">
    <source>
        <dbReference type="Proteomes" id="UP001497516"/>
    </source>
</evidence>
<accession>A0AAV2CLA1</accession>
<evidence type="ECO:0000313" key="1">
    <source>
        <dbReference type="EMBL" id="CAL1357340.1"/>
    </source>
</evidence>
<dbReference type="EMBL" id="OZ034813">
    <property type="protein sequence ID" value="CAL1357340.1"/>
    <property type="molecule type" value="Genomic_DNA"/>
</dbReference>
<keyword evidence="2" id="KW-1185">Reference proteome</keyword>
<proteinExistence type="predicted"/>
<evidence type="ECO:0008006" key="3">
    <source>
        <dbReference type="Google" id="ProtNLM"/>
    </source>
</evidence>
<organism evidence="1 2">
    <name type="scientific">Linum trigynum</name>
    <dbReference type="NCBI Taxonomy" id="586398"/>
    <lineage>
        <taxon>Eukaryota</taxon>
        <taxon>Viridiplantae</taxon>
        <taxon>Streptophyta</taxon>
        <taxon>Embryophyta</taxon>
        <taxon>Tracheophyta</taxon>
        <taxon>Spermatophyta</taxon>
        <taxon>Magnoliopsida</taxon>
        <taxon>eudicotyledons</taxon>
        <taxon>Gunneridae</taxon>
        <taxon>Pentapetalae</taxon>
        <taxon>rosids</taxon>
        <taxon>fabids</taxon>
        <taxon>Malpighiales</taxon>
        <taxon>Linaceae</taxon>
        <taxon>Linum</taxon>
    </lineage>
</organism>
<dbReference type="AlphaFoldDB" id="A0AAV2CLA1"/>
<sequence length="142" mass="15590">MGTVVMQVSMLSSLANSDSDQRRVPVPGQWDHRSPVKLHALDPLCAASNVWFCSPTDSDISGAQEVILSHLTRSLITRVPDAYVQYSYSSCAYAKSRFCHLCLAEATARMRDNCLGKDGGQYGNELSCAVLDMKKKGFVELI</sequence>
<protein>
    <recommendedName>
        <fullName evidence="3">Gnk2-homologous domain-containing protein</fullName>
    </recommendedName>
</protein>
<gene>
    <name evidence="1" type="ORF">LTRI10_LOCUS4983</name>
</gene>
<name>A0AAV2CLA1_9ROSI</name>